<dbReference type="EMBL" id="JTDY01002186">
    <property type="protein sequence ID" value="KOB71922.1"/>
    <property type="molecule type" value="Genomic_DNA"/>
</dbReference>
<accession>A0A0L7L8U0</accession>
<gene>
    <name evidence="1" type="ORF">OBRU01_13098</name>
</gene>
<reference evidence="1 2" key="1">
    <citation type="journal article" date="2015" name="Genome Biol. Evol.">
        <title>The genome of winter moth (Operophtera brumata) provides a genomic perspective on sexual dimorphism and phenology.</title>
        <authorList>
            <person name="Derks M.F."/>
            <person name="Smit S."/>
            <person name="Salis L."/>
            <person name="Schijlen E."/>
            <person name="Bossers A."/>
            <person name="Mateman C."/>
            <person name="Pijl A.S."/>
            <person name="de Ridder D."/>
            <person name="Groenen M.A."/>
            <person name="Visser M.E."/>
            <person name="Megens H.J."/>
        </authorList>
    </citation>
    <scope>NUCLEOTIDE SEQUENCE [LARGE SCALE GENOMIC DNA]</scope>
    <source>
        <strain evidence="1">WM2013NL</strain>
        <tissue evidence="1">Head and thorax</tissue>
    </source>
</reference>
<dbReference type="AlphaFoldDB" id="A0A0L7L8U0"/>
<evidence type="ECO:0000313" key="2">
    <source>
        <dbReference type="Proteomes" id="UP000037510"/>
    </source>
</evidence>
<keyword evidence="2" id="KW-1185">Reference proteome</keyword>
<dbReference type="Proteomes" id="UP000037510">
    <property type="component" value="Unassembled WGS sequence"/>
</dbReference>
<organism evidence="1 2">
    <name type="scientific">Operophtera brumata</name>
    <name type="common">Winter moth</name>
    <name type="synonym">Phalaena brumata</name>
    <dbReference type="NCBI Taxonomy" id="104452"/>
    <lineage>
        <taxon>Eukaryota</taxon>
        <taxon>Metazoa</taxon>
        <taxon>Ecdysozoa</taxon>
        <taxon>Arthropoda</taxon>
        <taxon>Hexapoda</taxon>
        <taxon>Insecta</taxon>
        <taxon>Pterygota</taxon>
        <taxon>Neoptera</taxon>
        <taxon>Endopterygota</taxon>
        <taxon>Lepidoptera</taxon>
        <taxon>Glossata</taxon>
        <taxon>Ditrysia</taxon>
        <taxon>Geometroidea</taxon>
        <taxon>Geometridae</taxon>
        <taxon>Larentiinae</taxon>
        <taxon>Operophtera</taxon>
    </lineage>
</organism>
<dbReference type="STRING" id="104452.A0A0L7L8U0"/>
<name>A0A0L7L8U0_OPEBR</name>
<comment type="caution">
    <text evidence="1">The sequence shown here is derived from an EMBL/GenBank/DDBJ whole genome shotgun (WGS) entry which is preliminary data.</text>
</comment>
<evidence type="ECO:0000313" key="1">
    <source>
        <dbReference type="EMBL" id="KOB71922.1"/>
    </source>
</evidence>
<proteinExistence type="predicted"/>
<protein>
    <submittedName>
        <fullName evidence="1">Quasimodo-like protein</fullName>
    </submittedName>
</protein>
<sequence>MNCWSTICTRPTRGVSRRLLYSTGKAYLPERDVGARVWTAGQLYARDRHGESAEDYYTQRVKLIFLNEKSAPVYGLLVNYMHATDTGSQQETMILNGYSFNFITSDGDVLTGKFRAFKFPDSTYVQFKGTVTVCLDKCQGVQCSNGVTGYEDVLALLKNLKIANQRLGDHDGTPASVAETMGNKLIPHNVESKASYLTCSALLLGAVFVLLNL</sequence>